<dbReference type="KEGG" id="hau:Haur_1325"/>
<name>A9B2C5_HERA2</name>
<dbReference type="AlphaFoldDB" id="A9B2C5"/>
<evidence type="ECO:0000313" key="1">
    <source>
        <dbReference type="EMBL" id="ABX03970.1"/>
    </source>
</evidence>
<evidence type="ECO:0000313" key="2">
    <source>
        <dbReference type="Proteomes" id="UP000000787"/>
    </source>
</evidence>
<organism evidence="1 2">
    <name type="scientific">Herpetosiphon aurantiacus (strain ATCC 23779 / DSM 785 / 114-95)</name>
    <dbReference type="NCBI Taxonomy" id="316274"/>
    <lineage>
        <taxon>Bacteria</taxon>
        <taxon>Bacillati</taxon>
        <taxon>Chloroflexota</taxon>
        <taxon>Chloroflexia</taxon>
        <taxon>Herpetosiphonales</taxon>
        <taxon>Herpetosiphonaceae</taxon>
        <taxon>Herpetosiphon</taxon>
    </lineage>
</organism>
<reference evidence="1 2" key="1">
    <citation type="journal article" date="2011" name="Stand. Genomic Sci.">
        <title>Complete genome sequence of the filamentous gliding predatory bacterium Herpetosiphon aurantiacus type strain (114-95(T)).</title>
        <authorList>
            <person name="Kiss H."/>
            <person name="Nett M."/>
            <person name="Domin N."/>
            <person name="Martin K."/>
            <person name="Maresca J.A."/>
            <person name="Copeland A."/>
            <person name="Lapidus A."/>
            <person name="Lucas S."/>
            <person name="Berry K.W."/>
            <person name="Glavina Del Rio T."/>
            <person name="Dalin E."/>
            <person name="Tice H."/>
            <person name="Pitluck S."/>
            <person name="Richardson P."/>
            <person name="Bruce D."/>
            <person name="Goodwin L."/>
            <person name="Han C."/>
            <person name="Detter J.C."/>
            <person name="Schmutz J."/>
            <person name="Brettin T."/>
            <person name="Land M."/>
            <person name="Hauser L."/>
            <person name="Kyrpides N.C."/>
            <person name="Ivanova N."/>
            <person name="Goker M."/>
            <person name="Woyke T."/>
            <person name="Klenk H.P."/>
            <person name="Bryant D.A."/>
        </authorList>
    </citation>
    <scope>NUCLEOTIDE SEQUENCE [LARGE SCALE GENOMIC DNA]</scope>
    <source>
        <strain evidence="2">ATCC 23779 / DSM 785 / 114-95</strain>
    </source>
</reference>
<dbReference type="HOGENOM" id="CLU_1710765_0_0_0"/>
<accession>A9B2C5</accession>
<gene>
    <name evidence="1" type="ordered locus">Haur_1325</name>
</gene>
<protein>
    <submittedName>
        <fullName evidence="1">Uncharacterized protein</fullName>
    </submittedName>
</protein>
<dbReference type="Proteomes" id="UP000000787">
    <property type="component" value="Chromosome"/>
</dbReference>
<dbReference type="EMBL" id="CP000875">
    <property type="protein sequence ID" value="ABX03970.1"/>
    <property type="molecule type" value="Genomic_DNA"/>
</dbReference>
<dbReference type="InParanoid" id="A9B2C5"/>
<proteinExistence type="predicted"/>
<sequence>MQAFDIANAGNFLDGGMNAVRIAMNAAKAGKTYACIQYFHNETVTYCIPESSESVEHLIALVDTMVVADPGIKTAMVMNPQSHMLWMVDRNTHHGYLMEESILQLCAGYICWECGHGQATPFNRCLMCTMDNTCQPSPLRWVHTYRDDRAAFQ</sequence>
<dbReference type="BioCyc" id="HAUR316274:GHYA-1346-MONOMER"/>
<keyword evidence="2" id="KW-1185">Reference proteome</keyword>